<feature type="compositionally biased region" description="Low complexity" evidence="2">
    <location>
        <begin position="216"/>
        <end position="229"/>
    </location>
</feature>
<feature type="compositionally biased region" description="Polar residues" evidence="2">
    <location>
        <begin position="294"/>
        <end position="313"/>
    </location>
</feature>
<keyword evidence="6" id="KW-1185">Reference proteome</keyword>
<dbReference type="EMBL" id="UZAU01000766">
    <property type="status" value="NOT_ANNOTATED_CDS"/>
    <property type="molecule type" value="Genomic_DNA"/>
</dbReference>
<feature type="compositionally biased region" description="Polar residues" evidence="2">
    <location>
        <begin position="61"/>
        <end position="73"/>
    </location>
</feature>
<evidence type="ECO:0000256" key="2">
    <source>
        <dbReference type="SAM" id="MobiDB-lite"/>
    </source>
</evidence>
<dbReference type="Pfam" id="PF22936">
    <property type="entry name" value="Pol_BBD"/>
    <property type="match status" value="1"/>
</dbReference>
<feature type="domain" description="Retrovirus-related Pol polyprotein from transposon TNT 1-94-like beta-barrel" evidence="4">
    <location>
        <begin position="289"/>
        <end position="367"/>
    </location>
</feature>
<accession>A0A803QE35</accession>
<dbReference type="GO" id="GO:0004190">
    <property type="term" value="F:aspartic-type endopeptidase activity"/>
    <property type="evidence" value="ECO:0007669"/>
    <property type="project" value="UniProtKB-KW"/>
</dbReference>
<protein>
    <recommendedName>
        <fullName evidence="7">GAG-pre-integrase domain-containing protein</fullName>
    </recommendedName>
</protein>
<feature type="compositionally biased region" description="Low complexity" evidence="2">
    <location>
        <begin position="244"/>
        <end position="264"/>
    </location>
</feature>
<evidence type="ECO:0000313" key="6">
    <source>
        <dbReference type="Proteomes" id="UP000596661"/>
    </source>
</evidence>
<sequence length="1009" mass="113311">MHQEKLTIAEVEALFMAQRTRIDKVVKDLDISSTEVNLAHNSCGGFQHNKGGYVTNPPVCNGQQTQDSYNSPRDTYGGSNNRGGRGYSGRRRWINQSWQQPPRTISQLCQKPGHVVLQCFYKFDKLFLGPTSFTSSTPTLATSNPMQVMHAMVATPNTVQDLNWYLDSGKSHKLHFPNSMTVYTQPLQMIFTQFTLLSFDSKLERLHLLTATNKNSAATSGAGPSAALANKQSNHHNPGGREYSNYNQNNPGRGNGRGSNYHNNHGGGSSNRDPRAFVATPEVVHHEGWYADSGASNHLTSDQENMNNRSTYSGKDKLTVGDGNQLNITYIGSGNLHSNYGYNQQLNDVLLVPKIAKNLISISKLTTDNKVFLEFFSDVCFVKDIATKTVVLQGKLKDGLYQSFTFVSREHVSKKDVWHRKLGHPSSKVINQVLSLSNVKVSTNENPSFCEACQFRKSHALPFKSSSSRATNVLDLIHTDLWGPAPVMSNTNLRHIVEMGLTLLAQANMPLKFWCDAFQTSVYLINRLPTLVLKGKSLYETLFTKQPDYTFLKPLNAQNTDAHVKDKTTNVPQSNSQQNTSQPSQALTDINHQENHSAAPQSVMSGSSQQQQHQVDLTNNLFVELDFGTPPVIDQQHTPTRDEPTTKIPVSKPQTEPQPSHPMITRSKVGTFKPKVYSAQAKWPGNTSESKTLSEALAHKGWNKAMSDENMAPKKNKTWVLVQRKKGMNIVGNRWAPRAWYDSLKQTLIKWSFVNSRVNTSLFLLKTPKFVIMVLIYADDIVITGALQYLTDTRPDIAFAVNKLSQFHKYPTTTHWSAAKRILRYLKGTIHHGIHIKYSDHLSITGYCDANWACCPYDRKSIAGYCVYFGESFLAWSSKKQTVVARSSTEFEYRALAQVAAEIIWIESLLEEMHFKLPSTPVIWCDNMSAKALASNPVFHTRTKYIKLDVHFVRDRVLQRIVELRYIPSQKQVVDCFTKGLTHSKFKAFIDKLGLINSPLRLKGGVKTD</sequence>
<evidence type="ECO:0000259" key="4">
    <source>
        <dbReference type="Pfam" id="PF22936"/>
    </source>
</evidence>
<feature type="region of interest" description="Disordered" evidence="2">
    <location>
        <begin position="215"/>
        <end position="275"/>
    </location>
</feature>
<dbReference type="InterPro" id="IPR054722">
    <property type="entry name" value="PolX-like_BBD"/>
</dbReference>
<dbReference type="Proteomes" id="UP000596661">
    <property type="component" value="Chromosome 9"/>
</dbReference>
<evidence type="ECO:0000259" key="3">
    <source>
        <dbReference type="Pfam" id="PF13976"/>
    </source>
</evidence>
<dbReference type="InterPro" id="IPR025724">
    <property type="entry name" value="GAG-pre-integrase_dom"/>
</dbReference>
<reference evidence="5" key="1">
    <citation type="submission" date="2018-11" db="EMBL/GenBank/DDBJ databases">
        <authorList>
            <person name="Grassa J C."/>
        </authorList>
    </citation>
    <scope>NUCLEOTIDE SEQUENCE [LARGE SCALE GENOMIC DNA]</scope>
</reference>
<name>A0A803QE35_CANSA</name>
<dbReference type="InterPro" id="IPR043502">
    <property type="entry name" value="DNA/RNA_pol_sf"/>
</dbReference>
<organism evidence="5 6">
    <name type="scientific">Cannabis sativa</name>
    <name type="common">Hemp</name>
    <name type="synonym">Marijuana</name>
    <dbReference type="NCBI Taxonomy" id="3483"/>
    <lineage>
        <taxon>Eukaryota</taxon>
        <taxon>Viridiplantae</taxon>
        <taxon>Streptophyta</taxon>
        <taxon>Embryophyta</taxon>
        <taxon>Tracheophyta</taxon>
        <taxon>Spermatophyta</taxon>
        <taxon>Magnoliopsida</taxon>
        <taxon>eudicotyledons</taxon>
        <taxon>Gunneridae</taxon>
        <taxon>Pentapetalae</taxon>
        <taxon>rosids</taxon>
        <taxon>fabids</taxon>
        <taxon>Rosales</taxon>
        <taxon>Cannabaceae</taxon>
        <taxon>Cannabis</taxon>
    </lineage>
</organism>
<dbReference type="PANTHER" id="PTHR11439:SF455">
    <property type="entry name" value="RLK (RECEPTOR-LIKE PROTEIN KINASE) 8, PUTATIVE-RELATED"/>
    <property type="match status" value="1"/>
</dbReference>
<dbReference type="CDD" id="cd09272">
    <property type="entry name" value="RNase_HI_RT_Ty1"/>
    <property type="match status" value="1"/>
</dbReference>
<feature type="region of interest" description="Disordered" evidence="2">
    <location>
        <begin position="57"/>
        <end position="89"/>
    </location>
</feature>
<feature type="region of interest" description="Disordered" evidence="2">
    <location>
        <begin position="630"/>
        <end position="666"/>
    </location>
</feature>
<reference evidence="5" key="2">
    <citation type="submission" date="2021-03" db="UniProtKB">
        <authorList>
            <consortium name="EnsemblPlants"/>
        </authorList>
    </citation>
    <scope>IDENTIFICATION</scope>
</reference>
<proteinExistence type="predicted"/>
<evidence type="ECO:0000313" key="5">
    <source>
        <dbReference type="EnsemblPlants" id="cds.evm.model.09.1328"/>
    </source>
</evidence>
<dbReference type="AlphaFoldDB" id="A0A803QE35"/>
<feature type="compositionally biased region" description="Low complexity" evidence="2">
    <location>
        <begin position="601"/>
        <end position="614"/>
    </location>
</feature>
<feature type="region of interest" description="Disordered" evidence="2">
    <location>
        <begin position="565"/>
        <end position="585"/>
    </location>
</feature>
<feature type="domain" description="GAG-pre-integrase" evidence="3">
    <location>
        <begin position="412"/>
        <end position="458"/>
    </location>
</feature>
<dbReference type="SUPFAM" id="SSF56672">
    <property type="entry name" value="DNA/RNA polymerases"/>
    <property type="match status" value="1"/>
</dbReference>
<dbReference type="Gramene" id="evm.model.09.1328">
    <property type="protein sequence ID" value="cds.evm.model.09.1328"/>
    <property type="gene ID" value="evm.TU.09.1328"/>
</dbReference>
<evidence type="ECO:0008006" key="7">
    <source>
        <dbReference type="Google" id="ProtNLM"/>
    </source>
</evidence>
<dbReference type="PANTHER" id="PTHR11439">
    <property type="entry name" value="GAG-POL-RELATED RETROTRANSPOSON"/>
    <property type="match status" value="1"/>
</dbReference>
<feature type="region of interest" description="Disordered" evidence="2">
    <location>
        <begin position="595"/>
        <end position="614"/>
    </location>
</feature>
<evidence type="ECO:0000256" key="1">
    <source>
        <dbReference type="ARBA" id="ARBA00022750"/>
    </source>
</evidence>
<keyword evidence="1" id="KW-0378">Hydrolase</keyword>
<feature type="region of interest" description="Disordered" evidence="2">
    <location>
        <begin position="289"/>
        <end position="316"/>
    </location>
</feature>
<dbReference type="Pfam" id="PF13976">
    <property type="entry name" value="gag_pre-integrs"/>
    <property type="match status" value="1"/>
</dbReference>
<keyword evidence="1" id="KW-0645">Protease</keyword>
<keyword evidence="1" id="KW-0064">Aspartyl protease</keyword>
<dbReference type="EnsemblPlants" id="evm.model.09.1328">
    <property type="protein sequence ID" value="cds.evm.model.09.1328"/>
    <property type="gene ID" value="evm.TU.09.1328"/>
</dbReference>
<feature type="compositionally biased region" description="Low complexity" evidence="2">
    <location>
        <begin position="569"/>
        <end position="585"/>
    </location>
</feature>